<evidence type="ECO:0000313" key="2">
    <source>
        <dbReference type="EMBL" id="KAH3814816.1"/>
    </source>
</evidence>
<accession>A0A9D4GCQ2</accession>
<evidence type="ECO:0000256" key="1">
    <source>
        <dbReference type="SAM" id="MobiDB-lite"/>
    </source>
</evidence>
<organism evidence="2 3">
    <name type="scientific">Dreissena polymorpha</name>
    <name type="common">Zebra mussel</name>
    <name type="synonym">Mytilus polymorpha</name>
    <dbReference type="NCBI Taxonomy" id="45954"/>
    <lineage>
        <taxon>Eukaryota</taxon>
        <taxon>Metazoa</taxon>
        <taxon>Spiralia</taxon>
        <taxon>Lophotrochozoa</taxon>
        <taxon>Mollusca</taxon>
        <taxon>Bivalvia</taxon>
        <taxon>Autobranchia</taxon>
        <taxon>Heteroconchia</taxon>
        <taxon>Euheterodonta</taxon>
        <taxon>Imparidentia</taxon>
        <taxon>Neoheterodontei</taxon>
        <taxon>Myida</taxon>
        <taxon>Dreissenoidea</taxon>
        <taxon>Dreissenidae</taxon>
        <taxon>Dreissena</taxon>
    </lineage>
</organism>
<keyword evidence="3" id="KW-1185">Reference proteome</keyword>
<reference evidence="2" key="2">
    <citation type="submission" date="2020-11" db="EMBL/GenBank/DDBJ databases">
        <authorList>
            <person name="McCartney M.A."/>
            <person name="Auch B."/>
            <person name="Kono T."/>
            <person name="Mallez S."/>
            <person name="Becker A."/>
            <person name="Gohl D.M."/>
            <person name="Silverstein K.A.T."/>
            <person name="Koren S."/>
            <person name="Bechman K.B."/>
            <person name="Herman A."/>
            <person name="Abrahante J.E."/>
            <person name="Garbe J."/>
        </authorList>
    </citation>
    <scope>NUCLEOTIDE SEQUENCE</scope>
    <source>
        <strain evidence="2">Duluth1</strain>
        <tissue evidence="2">Whole animal</tissue>
    </source>
</reference>
<feature type="compositionally biased region" description="Polar residues" evidence="1">
    <location>
        <begin position="144"/>
        <end position="153"/>
    </location>
</feature>
<feature type="region of interest" description="Disordered" evidence="1">
    <location>
        <begin position="56"/>
        <end position="171"/>
    </location>
</feature>
<comment type="caution">
    <text evidence="2">The sequence shown here is derived from an EMBL/GenBank/DDBJ whole genome shotgun (WGS) entry which is preliminary data.</text>
</comment>
<evidence type="ECO:0000313" key="3">
    <source>
        <dbReference type="Proteomes" id="UP000828390"/>
    </source>
</evidence>
<sequence>MGQEVVQSNGSLLHTFGSQFEKFDETSHVSVQKHQMLVLQAVPKLEILNMRNPTSHVTEQIWPPKTKTSTSQSLTKYSKSSNSGQSQTKTASSKSMTKNRQGSISGQSQTKIAPISPRAKANKSIIQVNRQSFDRSDRSVVPPDNSTRKSSTNKTEDKFPMPEARKQLLSI</sequence>
<proteinExistence type="predicted"/>
<dbReference type="Proteomes" id="UP000828390">
    <property type="component" value="Unassembled WGS sequence"/>
</dbReference>
<name>A0A9D4GCQ2_DREPO</name>
<feature type="compositionally biased region" description="Basic and acidic residues" evidence="1">
    <location>
        <begin position="154"/>
        <end position="171"/>
    </location>
</feature>
<dbReference type="EMBL" id="JAIWYP010000006">
    <property type="protein sequence ID" value="KAH3814816.1"/>
    <property type="molecule type" value="Genomic_DNA"/>
</dbReference>
<gene>
    <name evidence="2" type="ORF">DPMN_143329</name>
</gene>
<protein>
    <submittedName>
        <fullName evidence="2">Uncharacterized protein</fullName>
    </submittedName>
</protein>
<reference evidence="2" key="1">
    <citation type="journal article" date="2019" name="bioRxiv">
        <title>The Genome of the Zebra Mussel, Dreissena polymorpha: A Resource for Invasive Species Research.</title>
        <authorList>
            <person name="McCartney M.A."/>
            <person name="Auch B."/>
            <person name="Kono T."/>
            <person name="Mallez S."/>
            <person name="Zhang Y."/>
            <person name="Obille A."/>
            <person name="Becker A."/>
            <person name="Abrahante J.E."/>
            <person name="Garbe J."/>
            <person name="Badalamenti J.P."/>
            <person name="Herman A."/>
            <person name="Mangelson H."/>
            <person name="Liachko I."/>
            <person name="Sullivan S."/>
            <person name="Sone E.D."/>
            <person name="Koren S."/>
            <person name="Silverstein K.A.T."/>
            <person name="Beckman K.B."/>
            <person name="Gohl D.M."/>
        </authorList>
    </citation>
    <scope>NUCLEOTIDE SEQUENCE</scope>
    <source>
        <strain evidence="2">Duluth1</strain>
        <tissue evidence="2">Whole animal</tissue>
    </source>
</reference>
<dbReference type="AlphaFoldDB" id="A0A9D4GCQ2"/>
<feature type="compositionally biased region" description="Low complexity" evidence="1">
    <location>
        <begin position="65"/>
        <end position="83"/>
    </location>
</feature>
<feature type="compositionally biased region" description="Polar residues" evidence="1">
    <location>
        <begin position="84"/>
        <end position="111"/>
    </location>
</feature>